<dbReference type="InterPro" id="IPR036866">
    <property type="entry name" value="RibonucZ/Hydroxyglut_hydro"/>
</dbReference>
<gene>
    <name evidence="8" type="ORF">FHS81_000528</name>
</gene>
<dbReference type="GO" id="GO:0046872">
    <property type="term" value="F:metal ion binding"/>
    <property type="evidence" value="ECO:0007669"/>
    <property type="project" value="UniProtKB-KW"/>
</dbReference>
<keyword evidence="2" id="KW-0479">Metal-binding</keyword>
<dbReference type="Gene3D" id="3.10.20.580">
    <property type="match status" value="1"/>
</dbReference>
<evidence type="ECO:0000313" key="8">
    <source>
        <dbReference type="EMBL" id="MBB3808474.1"/>
    </source>
</evidence>
<dbReference type="Pfam" id="PF07521">
    <property type="entry name" value="RMMBL"/>
    <property type="match status" value="1"/>
</dbReference>
<dbReference type="PANTHER" id="PTHR43694">
    <property type="entry name" value="RIBONUCLEASE J"/>
    <property type="match status" value="1"/>
</dbReference>
<dbReference type="EC" id="3.1.-.-" evidence="8"/>
<dbReference type="InterPro" id="IPR055132">
    <property type="entry name" value="RNase_J_b_CASP"/>
</dbReference>
<dbReference type="RefSeq" id="WP_183750465.1">
    <property type="nucleotide sequence ID" value="NZ_JACICC010000001.1"/>
</dbReference>
<dbReference type="SUPFAM" id="SSF56281">
    <property type="entry name" value="Metallo-hydrolase/oxidoreductase"/>
    <property type="match status" value="1"/>
</dbReference>
<keyword evidence="5" id="KW-0269">Exonuclease</keyword>
<dbReference type="Gene3D" id="3.60.15.10">
    <property type="entry name" value="Ribonuclease Z/Hydroxyacylglutathione hydrolase-like"/>
    <property type="match status" value="1"/>
</dbReference>
<evidence type="ECO:0000256" key="1">
    <source>
        <dbReference type="ARBA" id="ARBA00022722"/>
    </source>
</evidence>
<keyword evidence="3 8" id="KW-0378">Hydrolase</keyword>
<keyword evidence="4" id="KW-0862">Zinc</keyword>
<evidence type="ECO:0000259" key="7">
    <source>
        <dbReference type="SMART" id="SM00849"/>
    </source>
</evidence>
<evidence type="ECO:0000256" key="6">
    <source>
        <dbReference type="ARBA" id="ARBA00022884"/>
    </source>
</evidence>
<dbReference type="Gene3D" id="3.40.50.10710">
    <property type="entry name" value="Metallo-hydrolase/oxidoreductase"/>
    <property type="match status" value="1"/>
</dbReference>
<dbReference type="InterPro" id="IPR011108">
    <property type="entry name" value="RMMBL"/>
</dbReference>
<dbReference type="EMBL" id="JACICC010000001">
    <property type="protein sequence ID" value="MBB3808474.1"/>
    <property type="molecule type" value="Genomic_DNA"/>
</dbReference>
<dbReference type="AlphaFoldDB" id="A0A7W6EEX3"/>
<accession>A0A7W6EEX3</accession>
<name>A0A7W6EEX3_9HYPH</name>
<evidence type="ECO:0000256" key="4">
    <source>
        <dbReference type="ARBA" id="ARBA00022833"/>
    </source>
</evidence>
<sequence>MARRNDELVFVALGGLGEIGMNLGLYGFGPEDRRKWVMVDCGISFAGEEAPGVDLVFPDIRFIVEERRDLLGIVITHAHEDHIGALARLWPQLEVPVYCTPFAAGLLEMRRLSEPGAPKIPLRRVAQNGRINLDPFDIELIPVAHSIPEATALAIRTPLGTVLHTGDWRLDPEPVVGRPTDGERLAEIGDEGVLAMVCDSTNALRDGISPSETEVANNLAEIIAASPHRVAVTTFASNVARVRAVALAAQKAGRDVVVVGRAMDRVVSVAGELGYLDGLPPFLSPEVYDQLPRDKVVALLTGSQGEGRAAMARVATDTHPDISLAAGDRVIFSSRAIPGNEKAINTIINNLVRRGVEVITDHDALVHASGHPRRGELEQMYQWVRPRIVLPVHGEPMHLAGQREFARKQGVQVILRAEDGEMVRFAPGEARVIDEVPVGRVYQDGDLLVDSQERTIPERRKLAFAGVVSVAIALTDRGELAGDVSIGSSGLPPMNSDGEVFDEAIGQVVVELIESLPKARRRDPDAVVNAVERAVRSEVQRKWGKKPVCHAHVITV</sequence>
<proteinExistence type="predicted"/>
<evidence type="ECO:0000256" key="5">
    <source>
        <dbReference type="ARBA" id="ARBA00022839"/>
    </source>
</evidence>
<organism evidence="8 9">
    <name type="scientific">Pseudochelatococcus contaminans</name>
    <dbReference type="NCBI Taxonomy" id="1538103"/>
    <lineage>
        <taxon>Bacteria</taxon>
        <taxon>Pseudomonadati</taxon>
        <taxon>Pseudomonadota</taxon>
        <taxon>Alphaproteobacteria</taxon>
        <taxon>Hyphomicrobiales</taxon>
        <taxon>Chelatococcaceae</taxon>
        <taxon>Pseudochelatococcus</taxon>
    </lineage>
</organism>
<dbReference type="SMART" id="SM00849">
    <property type="entry name" value="Lactamase_B"/>
    <property type="match status" value="1"/>
</dbReference>
<dbReference type="GO" id="GO:0003723">
    <property type="term" value="F:RNA binding"/>
    <property type="evidence" value="ECO:0007669"/>
    <property type="project" value="UniProtKB-KW"/>
</dbReference>
<protein>
    <submittedName>
        <fullName evidence="8">Ribonuclease J</fullName>
        <ecNumber evidence="8">3.1.-.-</ecNumber>
    </submittedName>
</protein>
<dbReference type="InterPro" id="IPR041636">
    <property type="entry name" value="RNase_J_C"/>
</dbReference>
<dbReference type="CDD" id="cd07714">
    <property type="entry name" value="RNaseJ_MBL-fold"/>
    <property type="match status" value="1"/>
</dbReference>
<feature type="domain" description="Metallo-beta-lactamase" evidence="7">
    <location>
        <begin position="20"/>
        <end position="228"/>
    </location>
</feature>
<keyword evidence="1" id="KW-0540">Nuclease</keyword>
<reference evidence="8 9" key="1">
    <citation type="submission" date="2020-08" db="EMBL/GenBank/DDBJ databases">
        <title>Genomic Encyclopedia of Type Strains, Phase IV (KMG-IV): sequencing the most valuable type-strain genomes for metagenomic binning, comparative biology and taxonomic classification.</title>
        <authorList>
            <person name="Goeker M."/>
        </authorList>
    </citation>
    <scope>NUCLEOTIDE SEQUENCE [LARGE SCALE GENOMIC DNA]</scope>
    <source>
        <strain evidence="8 9">DSM 28760</strain>
    </source>
</reference>
<dbReference type="Pfam" id="PF00753">
    <property type="entry name" value="Lactamase_B"/>
    <property type="match status" value="1"/>
</dbReference>
<comment type="caution">
    <text evidence="8">The sequence shown here is derived from an EMBL/GenBank/DDBJ whole genome shotgun (WGS) entry which is preliminary data.</text>
</comment>
<keyword evidence="9" id="KW-1185">Reference proteome</keyword>
<dbReference type="Proteomes" id="UP000537592">
    <property type="component" value="Unassembled WGS sequence"/>
</dbReference>
<evidence type="ECO:0000256" key="2">
    <source>
        <dbReference type="ARBA" id="ARBA00022723"/>
    </source>
</evidence>
<dbReference type="Pfam" id="PF22505">
    <property type="entry name" value="RNase_J_b_CASP"/>
    <property type="match status" value="1"/>
</dbReference>
<dbReference type="InterPro" id="IPR042173">
    <property type="entry name" value="RNase_J_2"/>
</dbReference>
<dbReference type="Pfam" id="PF17770">
    <property type="entry name" value="RNase_J_C"/>
    <property type="match status" value="1"/>
</dbReference>
<dbReference type="GO" id="GO:0004527">
    <property type="term" value="F:exonuclease activity"/>
    <property type="evidence" value="ECO:0007669"/>
    <property type="project" value="UniProtKB-KW"/>
</dbReference>
<dbReference type="PANTHER" id="PTHR43694:SF1">
    <property type="entry name" value="RIBONUCLEASE J"/>
    <property type="match status" value="1"/>
</dbReference>
<evidence type="ECO:0000313" key="9">
    <source>
        <dbReference type="Proteomes" id="UP000537592"/>
    </source>
</evidence>
<evidence type="ECO:0000256" key="3">
    <source>
        <dbReference type="ARBA" id="ARBA00022801"/>
    </source>
</evidence>
<dbReference type="InterPro" id="IPR001279">
    <property type="entry name" value="Metallo-B-lactamas"/>
</dbReference>
<keyword evidence="6" id="KW-0694">RNA-binding</keyword>